<protein>
    <submittedName>
        <fullName evidence="1">Uncharacterized protein</fullName>
    </submittedName>
</protein>
<accession>A0A6H5IET5</accession>
<gene>
    <name evidence="1" type="ORF">TBRA_LOCUS8501</name>
</gene>
<evidence type="ECO:0000313" key="2">
    <source>
        <dbReference type="Proteomes" id="UP000479190"/>
    </source>
</evidence>
<organism evidence="1 2">
    <name type="scientific">Trichogramma brassicae</name>
    <dbReference type="NCBI Taxonomy" id="86971"/>
    <lineage>
        <taxon>Eukaryota</taxon>
        <taxon>Metazoa</taxon>
        <taxon>Ecdysozoa</taxon>
        <taxon>Arthropoda</taxon>
        <taxon>Hexapoda</taxon>
        <taxon>Insecta</taxon>
        <taxon>Pterygota</taxon>
        <taxon>Neoptera</taxon>
        <taxon>Endopterygota</taxon>
        <taxon>Hymenoptera</taxon>
        <taxon>Apocrita</taxon>
        <taxon>Proctotrupomorpha</taxon>
        <taxon>Chalcidoidea</taxon>
        <taxon>Trichogrammatidae</taxon>
        <taxon>Trichogramma</taxon>
    </lineage>
</organism>
<dbReference type="AlphaFoldDB" id="A0A6H5IET5"/>
<name>A0A6H5IET5_9HYME</name>
<keyword evidence="2" id="KW-1185">Reference proteome</keyword>
<reference evidence="1 2" key="1">
    <citation type="submission" date="2020-02" db="EMBL/GenBank/DDBJ databases">
        <authorList>
            <person name="Ferguson B K."/>
        </authorList>
    </citation>
    <scope>NUCLEOTIDE SEQUENCE [LARGE SCALE GENOMIC DNA]</scope>
</reference>
<proteinExistence type="predicted"/>
<dbReference type="Proteomes" id="UP000479190">
    <property type="component" value="Unassembled WGS sequence"/>
</dbReference>
<dbReference type="EMBL" id="CADCXV010000824">
    <property type="protein sequence ID" value="CAB0036641.1"/>
    <property type="molecule type" value="Genomic_DNA"/>
</dbReference>
<sequence>MENKAAENVQHEAPILALDSGVKKVASVENLPPPELNSSESSLVATIDDVWGDIVATIAEDSGSPGGSG</sequence>
<evidence type="ECO:0000313" key="1">
    <source>
        <dbReference type="EMBL" id="CAB0036641.1"/>
    </source>
</evidence>